<feature type="compositionally biased region" description="Low complexity" evidence="1">
    <location>
        <begin position="213"/>
        <end position="224"/>
    </location>
</feature>
<feature type="compositionally biased region" description="Low complexity" evidence="1">
    <location>
        <begin position="681"/>
        <end position="697"/>
    </location>
</feature>
<dbReference type="AlphaFoldDB" id="A0A4Q4MXX3"/>
<feature type="compositionally biased region" description="Pro residues" evidence="1">
    <location>
        <begin position="916"/>
        <end position="925"/>
    </location>
</feature>
<feature type="compositionally biased region" description="Polar residues" evidence="1">
    <location>
        <begin position="201"/>
        <end position="210"/>
    </location>
</feature>
<evidence type="ECO:0000313" key="2">
    <source>
        <dbReference type="EMBL" id="RYN61797.1"/>
    </source>
</evidence>
<feature type="compositionally biased region" description="Basic and acidic residues" evidence="1">
    <location>
        <begin position="829"/>
        <end position="841"/>
    </location>
</feature>
<feature type="region of interest" description="Disordered" evidence="1">
    <location>
        <begin position="825"/>
        <end position="927"/>
    </location>
</feature>
<evidence type="ECO:0000256" key="1">
    <source>
        <dbReference type="SAM" id="MobiDB-lite"/>
    </source>
</evidence>
<feature type="compositionally biased region" description="Polar residues" evidence="1">
    <location>
        <begin position="856"/>
        <end position="867"/>
    </location>
</feature>
<feature type="region of interest" description="Disordered" evidence="1">
    <location>
        <begin position="355"/>
        <end position="546"/>
    </location>
</feature>
<feature type="region of interest" description="Disordered" evidence="1">
    <location>
        <begin position="1"/>
        <end position="113"/>
    </location>
</feature>
<sequence length="1013" mass="108881">MEAFTDIDSGIIPTAAAMTSNAKPTTTPASVPNKNAAYTATNTTPLSSPKKHGSPSTPDQTPLRQRFLRAVSMSPAIPSRPSMEGRKTSEKARDSPIVVRHTPKKTNQPPMKLEVGQGAFYFSIELPPSKITSKRSGTKSKSGTPKGEETPTRTRTPSPLKNASPTKEDAAGTPTRTTRNPLKRRETIHQSPARPLFGTLTKMTPKQNPDPQTPTRRTPSPQKTYSSVNQSPARIAVGTPRRKVLGDTPGSNRPGSPVKRSIEEDDSPTNPIKTSSLLTNKVQTNPKETSRKPIGGLTSMDDVYVPNPILIATAFTSPPLPHPESTEQAPTPKASPENIGQLMASLICDNTSTHDWTSSHHDNEIASPIPTPLRRAGEKLKLGESPSFLRMSPNGTTTVTSDDPAADIIRKGSLFRHEPASTEPQEDRSKSIERLSPRLPEEASSSSITEDQVARLDHTGTTPQELKSAFPLRQADPGSSSAINAMRRSPAPPRRSLSYSEQRSETHQKESPQQEYQARGHGIDNSLPKSFLPVPASHQRRVGTDPSVLLKTQKDTVNLEATMCRSAGVVDTDFCGPLHLNELPDVPKSLSVRDQQDIGSPGAEGTPETLSRADSGTSSLQAVQADGEKGIERPTATRRVSSAPRIPRWKPVGATPALAKDDRVAAAKRKDSQSKGADKTVAAGRARPRAGSAVSRPTKSGTVATTARRKTLATPVKPTLPIEAISHSSPHSRIPSLTSANTKSPIPPVPKIPRKPLPGTSGPGKVVAALKERLPNVPSAPINPRPVPTRKPLRPSAIEPYNPSADPRPYEQKFASAGDIADRLAGWHNENRKKAEADRAKVPTRPVNKTPARTPMRTQPMESTTPDGSPDKNLILLMETPASTEPLSPTKDAKSRPFSTKPPPPTTPQAKTRAPAPAPKTPIPKTPALGARKAAVNDLRQPIMAGAPKTPVNRRMTVLDRNATRTPSKDIVSSLDAAIDRKIAEDARRGLEFTPGGNRLRDLLNARDGYLVE</sequence>
<gene>
    <name evidence="2" type="ORF">AA0114_g576</name>
</gene>
<accession>A0A4Q4MXX3</accession>
<feature type="compositionally biased region" description="Low complexity" evidence="1">
    <location>
        <begin position="33"/>
        <end position="44"/>
    </location>
</feature>
<feature type="compositionally biased region" description="Basic and acidic residues" evidence="1">
    <location>
        <begin position="415"/>
        <end position="441"/>
    </location>
</feature>
<reference evidence="3" key="1">
    <citation type="journal article" date="2019" name="bioRxiv">
        <title>Genomics, evolutionary history and diagnostics of the Alternaria alternata species group including apple and Asian pear pathotypes.</title>
        <authorList>
            <person name="Armitage A.D."/>
            <person name="Cockerton H.M."/>
            <person name="Sreenivasaprasad S."/>
            <person name="Woodhall J.W."/>
            <person name="Lane C.R."/>
            <person name="Harrison R.J."/>
            <person name="Clarkson J.P."/>
        </authorList>
    </citation>
    <scope>NUCLEOTIDE SEQUENCE [LARGE SCALE GENOMIC DNA]</scope>
    <source>
        <strain evidence="3">FERA 1082</strain>
    </source>
</reference>
<dbReference type="EMBL" id="PDXA01000001">
    <property type="protein sequence ID" value="RYN61797.1"/>
    <property type="molecule type" value="Genomic_DNA"/>
</dbReference>
<feature type="compositionally biased region" description="Basic and acidic residues" evidence="1">
    <location>
        <begin position="502"/>
        <end position="512"/>
    </location>
</feature>
<feature type="compositionally biased region" description="Polar residues" evidence="1">
    <location>
        <begin position="608"/>
        <end position="622"/>
    </location>
</feature>
<feature type="compositionally biased region" description="Basic and acidic residues" evidence="1">
    <location>
        <begin position="659"/>
        <end position="678"/>
    </location>
</feature>
<protein>
    <submittedName>
        <fullName evidence="2">Uncharacterized protein</fullName>
    </submittedName>
</protein>
<feature type="region of interest" description="Disordered" evidence="1">
    <location>
        <begin position="126"/>
        <end position="295"/>
    </location>
</feature>
<feature type="compositionally biased region" description="Polar residues" evidence="1">
    <location>
        <begin position="17"/>
        <end position="32"/>
    </location>
</feature>
<feature type="compositionally biased region" description="Low complexity" evidence="1">
    <location>
        <begin position="725"/>
        <end position="736"/>
    </location>
</feature>
<organism evidence="2 3">
    <name type="scientific">Alternaria tenuissima</name>
    <dbReference type="NCBI Taxonomy" id="119927"/>
    <lineage>
        <taxon>Eukaryota</taxon>
        <taxon>Fungi</taxon>
        <taxon>Dikarya</taxon>
        <taxon>Ascomycota</taxon>
        <taxon>Pezizomycotina</taxon>
        <taxon>Dothideomycetes</taxon>
        <taxon>Pleosporomycetidae</taxon>
        <taxon>Pleosporales</taxon>
        <taxon>Pleosporineae</taxon>
        <taxon>Pleosporaceae</taxon>
        <taxon>Alternaria</taxon>
        <taxon>Alternaria sect. Alternaria</taxon>
        <taxon>Alternaria alternata complex</taxon>
    </lineage>
</organism>
<evidence type="ECO:0000313" key="3">
    <source>
        <dbReference type="Proteomes" id="UP000292402"/>
    </source>
</evidence>
<proteinExistence type="predicted"/>
<name>A0A4Q4MXX3_9PLEO</name>
<feature type="compositionally biased region" description="Polar residues" evidence="1">
    <location>
        <begin position="268"/>
        <end position="287"/>
    </location>
</feature>
<feature type="region of interest" description="Disordered" evidence="1">
    <location>
        <begin position="584"/>
        <end position="811"/>
    </location>
</feature>
<comment type="caution">
    <text evidence="2">The sequence shown here is derived from an EMBL/GenBank/DDBJ whole genome shotgun (WGS) entry which is preliminary data.</text>
</comment>
<feature type="compositionally biased region" description="Polar residues" evidence="1">
    <location>
        <begin position="54"/>
        <end position="63"/>
    </location>
</feature>
<dbReference type="Proteomes" id="UP000292402">
    <property type="component" value="Unassembled WGS sequence"/>
</dbReference>
<feature type="compositionally biased region" description="Basic and acidic residues" evidence="1">
    <location>
        <begin position="83"/>
        <end position="94"/>
    </location>
</feature>